<dbReference type="GO" id="GO:0000287">
    <property type="term" value="F:magnesium ion binding"/>
    <property type="evidence" value="ECO:0007669"/>
    <property type="project" value="InterPro"/>
</dbReference>
<dbReference type="EMBL" id="QEFC01001432">
    <property type="protein sequence ID" value="KAE9458115.1"/>
    <property type="molecule type" value="Genomic_DNA"/>
</dbReference>
<dbReference type="InterPro" id="IPR008949">
    <property type="entry name" value="Isoprenoid_synthase_dom_sf"/>
</dbReference>
<dbReference type="OrthoDB" id="1877784at2759"/>
<protein>
    <recommendedName>
        <fullName evidence="1">Terpene synthase metal-binding domain-containing protein</fullName>
    </recommendedName>
</protein>
<dbReference type="Proteomes" id="UP000428333">
    <property type="component" value="Linkage Group LG06"/>
</dbReference>
<dbReference type="GO" id="GO:0010333">
    <property type="term" value="F:terpene synthase activity"/>
    <property type="evidence" value="ECO:0007669"/>
    <property type="project" value="InterPro"/>
</dbReference>
<keyword evidence="3" id="KW-1185">Reference proteome</keyword>
<name>A0A6A4LK99_9ERIC</name>
<dbReference type="InterPro" id="IPR005630">
    <property type="entry name" value="Terpene_synthase_metal-bd"/>
</dbReference>
<evidence type="ECO:0000259" key="1">
    <source>
        <dbReference type="Pfam" id="PF03936"/>
    </source>
</evidence>
<feature type="domain" description="Terpene synthase metal-binding" evidence="1">
    <location>
        <begin position="7"/>
        <end position="67"/>
    </location>
</feature>
<feature type="non-terminal residue" evidence="2">
    <location>
        <position position="1"/>
    </location>
</feature>
<proteinExistence type="predicted"/>
<evidence type="ECO:0000313" key="3">
    <source>
        <dbReference type="Proteomes" id="UP000428333"/>
    </source>
</evidence>
<dbReference type="AlphaFoldDB" id="A0A6A4LK99"/>
<reference evidence="2 3" key="1">
    <citation type="journal article" date="2019" name="Genome Biol. Evol.">
        <title>The Rhododendron genome and chromosomal organization provide insight into shared whole-genome duplications across the heath family (Ericaceae).</title>
        <authorList>
            <person name="Soza V.L."/>
            <person name="Lindsley D."/>
            <person name="Waalkes A."/>
            <person name="Ramage E."/>
            <person name="Patwardhan R.P."/>
            <person name="Burton J.N."/>
            <person name="Adey A."/>
            <person name="Kumar A."/>
            <person name="Qiu R."/>
            <person name="Shendure J."/>
            <person name="Hall B."/>
        </authorList>
    </citation>
    <scope>NUCLEOTIDE SEQUENCE [LARGE SCALE GENOMIC DNA]</scope>
    <source>
        <strain evidence="2">RSF 1966-606</strain>
    </source>
</reference>
<accession>A0A6A4LK99</accession>
<dbReference type="Pfam" id="PF03936">
    <property type="entry name" value="Terpene_synth_C"/>
    <property type="match status" value="1"/>
</dbReference>
<dbReference type="SUPFAM" id="SSF48576">
    <property type="entry name" value="Terpenoid synthases"/>
    <property type="match status" value="1"/>
</dbReference>
<gene>
    <name evidence="2" type="ORF">C3L33_09981</name>
</gene>
<dbReference type="Gene3D" id="1.10.600.10">
    <property type="entry name" value="Farnesyl Diphosphate Synthase"/>
    <property type="match status" value="1"/>
</dbReference>
<evidence type="ECO:0000313" key="2">
    <source>
        <dbReference type="EMBL" id="KAE9458115.1"/>
    </source>
</evidence>
<organism evidence="2 3">
    <name type="scientific">Rhododendron williamsianum</name>
    <dbReference type="NCBI Taxonomy" id="262921"/>
    <lineage>
        <taxon>Eukaryota</taxon>
        <taxon>Viridiplantae</taxon>
        <taxon>Streptophyta</taxon>
        <taxon>Embryophyta</taxon>
        <taxon>Tracheophyta</taxon>
        <taxon>Spermatophyta</taxon>
        <taxon>Magnoliopsida</taxon>
        <taxon>eudicotyledons</taxon>
        <taxon>Gunneridae</taxon>
        <taxon>Pentapetalae</taxon>
        <taxon>asterids</taxon>
        <taxon>Ericales</taxon>
        <taxon>Ericaceae</taxon>
        <taxon>Ericoideae</taxon>
        <taxon>Rhodoreae</taxon>
        <taxon>Rhododendron</taxon>
    </lineage>
</organism>
<sequence>MNTYLYVSISMSSNKAYEHYSLSSKFQLKDLVGVYLTEAKWCHEGYVPSMDEHMPIALLSRGHQAFTSLWNLHVHLIDVKCSMIYIWTSNVAN</sequence>
<comment type="caution">
    <text evidence="2">The sequence shown here is derived from an EMBL/GenBank/DDBJ whole genome shotgun (WGS) entry which is preliminary data.</text>
</comment>